<protein>
    <submittedName>
        <fullName evidence="4">Mce-associated membrane protein</fullName>
    </submittedName>
</protein>
<evidence type="ECO:0000256" key="2">
    <source>
        <dbReference type="ARBA" id="ARBA00023136"/>
    </source>
</evidence>
<keyword evidence="3" id="KW-0812">Transmembrane</keyword>
<dbReference type="EMBL" id="FNAB01000009">
    <property type="protein sequence ID" value="SDE04365.1"/>
    <property type="molecule type" value="Genomic_DNA"/>
</dbReference>
<dbReference type="AlphaFoldDB" id="A0A1G6ZR93"/>
<organism evidence="4 5">
    <name type="scientific">Rhodococcus tukisamuensis</name>
    <dbReference type="NCBI Taxonomy" id="168276"/>
    <lineage>
        <taxon>Bacteria</taxon>
        <taxon>Bacillati</taxon>
        <taxon>Actinomycetota</taxon>
        <taxon>Actinomycetes</taxon>
        <taxon>Mycobacteriales</taxon>
        <taxon>Nocardiaceae</taxon>
        <taxon>Rhodococcus</taxon>
    </lineage>
</organism>
<dbReference type="STRING" id="168276.SAMN05444580_10980"/>
<name>A0A1G6ZR93_9NOCA</name>
<dbReference type="Proteomes" id="UP000199417">
    <property type="component" value="Unassembled WGS sequence"/>
</dbReference>
<dbReference type="PANTHER" id="PTHR37042">
    <property type="entry name" value="OUTER MEMBRANE PROTEIN RV1973"/>
    <property type="match status" value="1"/>
</dbReference>
<keyword evidence="5" id="KW-1185">Reference proteome</keyword>
<gene>
    <name evidence="4" type="ORF">SAMN05444580_10980</name>
</gene>
<feature type="transmembrane region" description="Helical" evidence="3">
    <location>
        <begin position="17"/>
        <end position="38"/>
    </location>
</feature>
<evidence type="ECO:0000313" key="4">
    <source>
        <dbReference type="EMBL" id="SDE04365.1"/>
    </source>
</evidence>
<keyword evidence="3" id="KW-1133">Transmembrane helix</keyword>
<evidence type="ECO:0000256" key="3">
    <source>
        <dbReference type="SAM" id="Phobius"/>
    </source>
</evidence>
<evidence type="ECO:0000313" key="5">
    <source>
        <dbReference type="Proteomes" id="UP000199417"/>
    </source>
</evidence>
<accession>A0A1G6ZR93</accession>
<comment type="subcellular location">
    <subcellularLocation>
        <location evidence="1">Membrane</location>
    </subcellularLocation>
</comment>
<keyword evidence="2 3" id="KW-0472">Membrane</keyword>
<proteinExistence type="predicted"/>
<dbReference type="PANTHER" id="PTHR37042:SF4">
    <property type="entry name" value="OUTER MEMBRANE PROTEIN RV1973"/>
    <property type="match status" value="1"/>
</dbReference>
<dbReference type="GO" id="GO:0016020">
    <property type="term" value="C:membrane"/>
    <property type="evidence" value="ECO:0007669"/>
    <property type="project" value="UniProtKB-SubCell"/>
</dbReference>
<evidence type="ECO:0000256" key="1">
    <source>
        <dbReference type="ARBA" id="ARBA00004370"/>
    </source>
</evidence>
<reference evidence="4 5" key="1">
    <citation type="submission" date="2016-10" db="EMBL/GenBank/DDBJ databases">
        <authorList>
            <person name="de Groot N.N."/>
        </authorList>
    </citation>
    <scope>NUCLEOTIDE SEQUENCE [LARGE SCALE GENOMIC DNA]</scope>
    <source>
        <strain evidence="4 5">JCM 11308</strain>
    </source>
</reference>
<dbReference type="RefSeq" id="WP_072842743.1">
    <property type="nucleotide sequence ID" value="NZ_FNAB01000009.1"/>
</dbReference>
<sequence>MRGASTHPVRRRPWTRILTAVAAVLAILAGALYLGWYLPGQRVDDRARAEAAQAAADGAAALLTYTPDSVAADLSAATERLTGEYKDYYGRIVDSVIVPTARDQKISSHATVTGTGVGSLDADSAQVLVFLSQTSTSADRPQPVANTAGAVVELSRVDGDWLISRFDVG</sequence>